<evidence type="ECO:0000256" key="1">
    <source>
        <dbReference type="SAM" id="MobiDB-lite"/>
    </source>
</evidence>
<dbReference type="Proteomes" id="UP001489902">
    <property type="component" value="Chromosome 1"/>
</dbReference>
<evidence type="ECO:0000313" key="4">
    <source>
        <dbReference type="Proteomes" id="UP001489902"/>
    </source>
</evidence>
<protein>
    <recommendedName>
        <fullName evidence="2">Complex 1 LYR protein domain-containing protein</fullName>
    </recommendedName>
</protein>
<sequence length="404" mass="46151">MIRQPFIAARSSRHRVAVLALYRALLRTGSNVPLPKDLHPDGKRHPIVKLLKKRFAKNAPLTSLRLIYDSMAAGYKFLALLTKGQHETSPEHSEILRHLQKRNETADLSRAKSPSFKRPPRSKQRHNPPLLTNVSAPNEPSRYEPTIRPLPKTAFAGERKIPVPGHTAELLSFLRMKKPEPRVFSRALGRKTKIYRRDMIARMEAETEGISSGQAEDRWDTMMENLLQAEGVKDRVSNDGLLASYRFSAVLSKAWWGCTLDKHTQDWTARGEAISKLVEQERALAKQEKETGAEPTDPEVAKKTLDAILTEYRQKQVEQEQTRKADGAMEFRDPFMSPGWLAEVQKLEHDYLSKSTRKDDRRDSRQDSRRDGRRDGRSTTRDTGKAQKPLPARKGPEDKAKIIW</sequence>
<organism evidence="3 4">
    <name type="scientific">Fusarium acuminatum</name>
    <dbReference type="NCBI Taxonomy" id="5515"/>
    <lineage>
        <taxon>Eukaryota</taxon>
        <taxon>Fungi</taxon>
        <taxon>Dikarya</taxon>
        <taxon>Ascomycota</taxon>
        <taxon>Pezizomycotina</taxon>
        <taxon>Sordariomycetes</taxon>
        <taxon>Hypocreomycetidae</taxon>
        <taxon>Hypocreales</taxon>
        <taxon>Nectriaceae</taxon>
        <taxon>Fusarium</taxon>
        <taxon>Fusarium tricinctum species complex</taxon>
    </lineage>
</organism>
<accession>A0ABZ2WLA9</accession>
<reference evidence="3 4" key="1">
    <citation type="submission" date="2024-04" db="EMBL/GenBank/DDBJ databases">
        <title>Complete genome sequence of Fusarium acuminatum.</title>
        <authorList>
            <person name="Lan B."/>
        </authorList>
    </citation>
    <scope>NUCLEOTIDE SEQUENCE [LARGE SCALE GENOMIC DNA]</scope>
    <source>
        <strain evidence="3">1A</strain>
    </source>
</reference>
<feature type="region of interest" description="Disordered" evidence="1">
    <location>
        <begin position="102"/>
        <end position="148"/>
    </location>
</feature>
<evidence type="ECO:0000313" key="3">
    <source>
        <dbReference type="EMBL" id="WZH41439.1"/>
    </source>
</evidence>
<feature type="compositionally biased region" description="Basic and acidic residues" evidence="1">
    <location>
        <begin position="394"/>
        <end position="404"/>
    </location>
</feature>
<dbReference type="EMBL" id="CP151260">
    <property type="protein sequence ID" value="WZH41439.1"/>
    <property type="molecule type" value="Genomic_DNA"/>
</dbReference>
<name>A0ABZ2WLA9_9HYPO</name>
<feature type="region of interest" description="Disordered" evidence="1">
    <location>
        <begin position="351"/>
        <end position="404"/>
    </location>
</feature>
<dbReference type="Pfam" id="PF05347">
    <property type="entry name" value="Complex1_LYR"/>
    <property type="match status" value="1"/>
</dbReference>
<keyword evidence="4" id="KW-1185">Reference proteome</keyword>
<evidence type="ECO:0000259" key="2">
    <source>
        <dbReference type="Pfam" id="PF05347"/>
    </source>
</evidence>
<feature type="compositionally biased region" description="Basic and acidic residues" evidence="1">
    <location>
        <begin position="351"/>
        <end position="385"/>
    </location>
</feature>
<dbReference type="InterPro" id="IPR008011">
    <property type="entry name" value="Complex1_LYR_dom"/>
</dbReference>
<feature type="domain" description="Complex 1 LYR protein" evidence="2">
    <location>
        <begin position="17"/>
        <end position="79"/>
    </location>
</feature>
<gene>
    <name evidence="3" type="ORF">QYS62_002385</name>
</gene>
<proteinExistence type="predicted"/>